<evidence type="ECO:0000256" key="1">
    <source>
        <dbReference type="ARBA" id="ARBA00008645"/>
    </source>
</evidence>
<evidence type="ECO:0000256" key="7">
    <source>
        <dbReference type="PIRSR" id="PIRSR022950-1"/>
    </source>
</evidence>
<protein>
    <recommendedName>
        <fullName evidence="2 6">Protein phosphatase methylesterase 1</fullName>
        <shortName evidence="6">PME-1</shortName>
        <ecNumber evidence="6">3.1.1.-</ecNumber>
    </recommendedName>
</protein>
<evidence type="ECO:0000256" key="8">
    <source>
        <dbReference type="SAM" id="MobiDB-lite"/>
    </source>
</evidence>
<comment type="similarity">
    <text evidence="1 6">Belongs to the AB hydrolase superfamily.</text>
</comment>
<feature type="active site" evidence="7">
    <location>
        <position position="234"/>
    </location>
</feature>
<proteinExistence type="inferred from homology"/>
<feature type="active site" evidence="7">
    <location>
        <position position="365"/>
    </location>
</feature>
<dbReference type="PANTHER" id="PTHR14189">
    <property type="entry name" value="PROTEIN PHOSPHATASE METHYLESTERASE-1 RELATED"/>
    <property type="match status" value="1"/>
</dbReference>
<feature type="domain" description="AB hydrolase-1" evidence="9">
    <location>
        <begin position="123"/>
        <end position="370"/>
    </location>
</feature>
<comment type="caution">
    <text evidence="10">The sequence shown here is derived from an EMBL/GenBank/DDBJ whole genome shotgun (WGS) entry which is preliminary data.</text>
</comment>
<sequence>MSELHKLLLNRVRQQEKALGIEPLAEESESDTDLELGSERQSSLNGFPPSSLPTKISPLIPPAVFPKSGSSSSSPTSSYFSTNDKIKSNYESTVNEIFPKQEKYASFQTYYHPPSNTSAPIFICHHGAGSSAMTFAMLTKYLQENYDENNKDATPGVFTFDARGHGKSEGATDFSLSALTEDFTYIVNEFVKRHNASSSSIYFLGHSLGGSVLTNYLSNPSEDAIKVSGLIMLDIVEETAVKSLVAMPNFIRKRPKIFDSYQRAIDWHLKETHLLHNEESAKVSVPDLLLAHESHLSWITNLSLTQPYWETWFKGLSSNFVTCGQGAAKLLILAGHENLDTDLIIGQMQGKYQLIVFNNNPNAGHFIHEDIPSHIAVSLLDFVRRNDSPEDYMKKELGFLPKWGGKINKS</sequence>
<evidence type="ECO:0000256" key="5">
    <source>
        <dbReference type="ARBA" id="ARBA00049203"/>
    </source>
</evidence>
<comment type="function">
    <text evidence="6">Demethylates proteins that have been reversibly carboxymethylated.</text>
</comment>
<dbReference type="Proteomes" id="UP000837801">
    <property type="component" value="Unassembled WGS sequence"/>
</dbReference>
<accession>A0A9P0QV21</accession>
<dbReference type="GO" id="GO:0051723">
    <property type="term" value="F:protein methylesterase activity"/>
    <property type="evidence" value="ECO:0007669"/>
    <property type="project" value="UniProtKB-EC"/>
</dbReference>
<dbReference type="OrthoDB" id="194865at2759"/>
<evidence type="ECO:0000259" key="9">
    <source>
        <dbReference type="Pfam" id="PF12697"/>
    </source>
</evidence>
<organism evidence="10 11">
    <name type="scientific">[Candida] railenensis</name>
    <dbReference type="NCBI Taxonomy" id="45579"/>
    <lineage>
        <taxon>Eukaryota</taxon>
        <taxon>Fungi</taxon>
        <taxon>Dikarya</taxon>
        <taxon>Ascomycota</taxon>
        <taxon>Saccharomycotina</taxon>
        <taxon>Pichiomycetes</taxon>
        <taxon>Debaryomycetaceae</taxon>
        <taxon>Kurtzmaniella</taxon>
    </lineage>
</organism>
<dbReference type="InterPro" id="IPR029058">
    <property type="entry name" value="AB_hydrolase_fold"/>
</dbReference>
<dbReference type="Pfam" id="PF12697">
    <property type="entry name" value="Abhydrolase_6"/>
    <property type="match status" value="1"/>
</dbReference>
<dbReference type="PANTHER" id="PTHR14189:SF0">
    <property type="entry name" value="PROTEIN PHOSPHATASE METHYLESTERASE 1"/>
    <property type="match status" value="1"/>
</dbReference>
<dbReference type="SUPFAM" id="SSF53474">
    <property type="entry name" value="alpha/beta-Hydrolases"/>
    <property type="match status" value="1"/>
</dbReference>
<evidence type="ECO:0000256" key="2">
    <source>
        <dbReference type="ARBA" id="ARBA00020672"/>
    </source>
</evidence>
<name>A0A9P0QV21_9ASCO</name>
<evidence type="ECO:0000256" key="3">
    <source>
        <dbReference type="ARBA" id="ARBA00022487"/>
    </source>
</evidence>
<dbReference type="PIRSF" id="PIRSF022950">
    <property type="entry name" value="PPase_methylesterase_euk"/>
    <property type="match status" value="1"/>
</dbReference>
<evidence type="ECO:0000313" key="10">
    <source>
        <dbReference type="EMBL" id="CAH2355499.1"/>
    </source>
</evidence>
<comment type="catalytic activity">
    <reaction evidence="5">
        <text>[phosphatase 2A protein]-C-terminal L-leucine methyl ester + H2O = [phosphatase 2A protein]-C-terminal L-leucine + methanol + H(+)</text>
        <dbReference type="Rhea" id="RHEA:48548"/>
        <dbReference type="Rhea" id="RHEA-COMP:12134"/>
        <dbReference type="Rhea" id="RHEA-COMP:12135"/>
        <dbReference type="ChEBI" id="CHEBI:15377"/>
        <dbReference type="ChEBI" id="CHEBI:15378"/>
        <dbReference type="ChEBI" id="CHEBI:17790"/>
        <dbReference type="ChEBI" id="CHEBI:90516"/>
        <dbReference type="ChEBI" id="CHEBI:90517"/>
        <dbReference type="EC" id="3.1.1.89"/>
    </reaction>
</comment>
<evidence type="ECO:0000256" key="4">
    <source>
        <dbReference type="ARBA" id="ARBA00022801"/>
    </source>
</evidence>
<dbReference type="AlphaFoldDB" id="A0A9P0QV21"/>
<dbReference type="Gene3D" id="3.40.50.1820">
    <property type="entry name" value="alpha/beta hydrolase"/>
    <property type="match status" value="1"/>
</dbReference>
<feature type="active site" evidence="7">
    <location>
        <position position="207"/>
    </location>
</feature>
<dbReference type="InterPro" id="IPR016812">
    <property type="entry name" value="PPase_methylesterase_euk"/>
</dbReference>
<dbReference type="InterPro" id="IPR000073">
    <property type="entry name" value="AB_hydrolase_1"/>
</dbReference>
<reference evidence="10" key="1">
    <citation type="submission" date="2022-03" db="EMBL/GenBank/DDBJ databases">
        <authorList>
            <person name="Legras J.-L."/>
            <person name="Devillers H."/>
            <person name="Grondin C."/>
        </authorList>
    </citation>
    <scope>NUCLEOTIDE SEQUENCE</scope>
    <source>
        <strain evidence="10">CLIB 1423</strain>
    </source>
</reference>
<feature type="region of interest" description="Disordered" evidence="8">
    <location>
        <begin position="18"/>
        <end position="55"/>
    </location>
</feature>
<keyword evidence="3 6" id="KW-0719">Serine esterase</keyword>
<evidence type="ECO:0000256" key="6">
    <source>
        <dbReference type="PIRNR" id="PIRNR022950"/>
    </source>
</evidence>
<gene>
    <name evidence="10" type="ORF">CLIB1423_27S00980</name>
</gene>
<keyword evidence="11" id="KW-1185">Reference proteome</keyword>
<feature type="compositionally biased region" description="Acidic residues" evidence="8">
    <location>
        <begin position="24"/>
        <end position="36"/>
    </location>
</feature>
<evidence type="ECO:0000313" key="11">
    <source>
        <dbReference type="Proteomes" id="UP000837801"/>
    </source>
</evidence>
<dbReference type="EMBL" id="CAKXYY010000027">
    <property type="protein sequence ID" value="CAH2355499.1"/>
    <property type="molecule type" value="Genomic_DNA"/>
</dbReference>
<dbReference type="EC" id="3.1.1.-" evidence="6"/>
<keyword evidence="4 6" id="KW-0378">Hydrolase</keyword>